<keyword evidence="8 11" id="KW-0472">Membrane</keyword>
<dbReference type="InterPro" id="IPR036259">
    <property type="entry name" value="MFS_trans_sf"/>
</dbReference>
<evidence type="ECO:0000256" key="11">
    <source>
        <dbReference type="SAM" id="Phobius"/>
    </source>
</evidence>
<keyword evidence="4" id="KW-1003">Cell membrane</keyword>
<dbReference type="AlphaFoldDB" id="A0A2S8IEN2"/>
<dbReference type="SUPFAM" id="SSF103473">
    <property type="entry name" value="MFS general substrate transporter"/>
    <property type="match status" value="1"/>
</dbReference>
<proteinExistence type="inferred from homology"/>
<evidence type="ECO:0000256" key="4">
    <source>
        <dbReference type="ARBA" id="ARBA00022475"/>
    </source>
</evidence>
<protein>
    <recommendedName>
        <fullName evidence="10">Putative proline/betaine transporter</fullName>
    </recommendedName>
</protein>
<evidence type="ECO:0000256" key="6">
    <source>
        <dbReference type="ARBA" id="ARBA00022847"/>
    </source>
</evidence>
<feature type="transmembrane region" description="Helical" evidence="11">
    <location>
        <begin position="284"/>
        <end position="304"/>
    </location>
</feature>
<comment type="function">
    <text evidence="9">May be a proton symporter involved in the uptake of osmolytes such as proline and glycine betaine.</text>
</comment>
<feature type="transmembrane region" description="Helical" evidence="11">
    <location>
        <begin position="339"/>
        <end position="362"/>
    </location>
</feature>
<comment type="subcellular location">
    <subcellularLocation>
        <location evidence="1">Cell membrane</location>
        <topology evidence="1">Multi-pass membrane protein</topology>
    </subcellularLocation>
</comment>
<keyword evidence="7 11" id="KW-1133">Transmembrane helix</keyword>
<sequence>MTNRHNIPQTDEVAKRRKIRGLAAASTGTIVEYYDFTVYAYLAVVVAPLFFPGSDPTAALLASLAVFASAYLMRPLGGIFFGRIGDRSGRKTVLLLSVLLMGASSLLMAFLPTYETAGIVAPILLVLARLAQGFSAGGEFGGAMTYAYEITGPKRKGLAASFVFLGVTGGFALAAICVGSVSSLLSASQMASWGWRIPFLLGVPLLAICLWARSRIDDSSEHEKSVQDGAVENSPLLTLLKTQTVRVLQSLGISIPASACLYMVFTYLGIHLVRENDLGTSEVAWISAGIIACITILMPVYGLITDRIGALKAYTGGIIACIVLVFPVLHLTATGSRTVAIGSFLVFGLAMAIVVVAASAVLPSLFDSRTRVTGVALANNFANLVTGGTAAYVSTWLIRETGSAVSPGFFITASCFFGFVALLSIRRAASTIKNSQVMQSVPASSVDL</sequence>
<dbReference type="PROSITE" id="PS50850">
    <property type="entry name" value="MFS"/>
    <property type="match status" value="1"/>
</dbReference>
<feature type="domain" description="Major facilitator superfamily (MFS) profile" evidence="12">
    <location>
        <begin position="21"/>
        <end position="430"/>
    </location>
</feature>
<feature type="transmembrane region" description="Helical" evidence="11">
    <location>
        <begin position="117"/>
        <end position="137"/>
    </location>
</feature>
<keyword evidence="6" id="KW-0769">Symport</keyword>
<dbReference type="PANTHER" id="PTHR43528:SF1">
    <property type="entry name" value="ALPHA-KETOGLUTARATE PERMEASE"/>
    <property type="match status" value="1"/>
</dbReference>
<feature type="transmembrane region" description="Helical" evidence="11">
    <location>
        <begin position="374"/>
        <end position="398"/>
    </location>
</feature>
<organism evidence="13 14">
    <name type="scientific">Rhodococcus opacus</name>
    <name type="common">Nocardia opaca</name>
    <dbReference type="NCBI Taxonomy" id="37919"/>
    <lineage>
        <taxon>Bacteria</taxon>
        <taxon>Bacillati</taxon>
        <taxon>Actinomycetota</taxon>
        <taxon>Actinomycetes</taxon>
        <taxon>Mycobacteriales</taxon>
        <taxon>Nocardiaceae</taxon>
        <taxon>Rhodococcus</taxon>
    </lineage>
</organism>
<evidence type="ECO:0000256" key="2">
    <source>
        <dbReference type="ARBA" id="ARBA00008240"/>
    </source>
</evidence>
<evidence type="ECO:0000256" key="8">
    <source>
        <dbReference type="ARBA" id="ARBA00023136"/>
    </source>
</evidence>
<keyword evidence="5 11" id="KW-0812">Transmembrane</keyword>
<feature type="transmembrane region" description="Helical" evidence="11">
    <location>
        <begin position="158"/>
        <end position="181"/>
    </location>
</feature>
<dbReference type="InterPro" id="IPR020846">
    <property type="entry name" value="MFS_dom"/>
</dbReference>
<gene>
    <name evidence="13" type="ORF">C5613_42230</name>
</gene>
<reference evidence="14" key="1">
    <citation type="submission" date="2018-02" db="EMBL/GenBank/DDBJ databases">
        <title>Draft genome sequencing of Rhodococcus opacus KU647198.</title>
        <authorList>
            <person name="Zheng B.-X."/>
        </authorList>
    </citation>
    <scope>NUCLEOTIDE SEQUENCE [LARGE SCALE GENOMIC DNA]</scope>
    <source>
        <strain evidence="14">04-OD7</strain>
    </source>
</reference>
<feature type="transmembrane region" description="Helical" evidence="11">
    <location>
        <begin position="57"/>
        <end position="81"/>
    </location>
</feature>
<evidence type="ECO:0000259" key="12">
    <source>
        <dbReference type="PROSITE" id="PS50850"/>
    </source>
</evidence>
<dbReference type="FunFam" id="1.20.1250.20:FF:000001">
    <property type="entry name" value="Dicarboxylate MFS transporter"/>
    <property type="match status" value="1"/>
</dbReference>
<dbReference type="GO" id="GO:0005886">
    <property type="term" value="C:plasma membrane"/>
    <property type="evidence" value="ECO:0007669"/>
    <property type="project" value="UniProtKB-SubCell"/>
</dbReference>
<evidence type="ECO:0000256" key="1">
    <source>
        <dbReference type="ARBA" id="ARBA00004651"/>
    </source>
</evidence>
<dbReference type="RefSeq" id="WP_105423798.1">
    <property type="nucleotide sequence ID" value="NZ_PUIO01000100.1"/>
</dbReference>
<evidence type="ECO:0000256" key="5">
    <source>
        <dbReference type="ARBA" id="ARBA00022692"/>
    </source>
</evidence>
<evidence type="ECO:0000256" key="3">
    <source>
        <dbReference type="ARBA" id="ARBA00022448"/>
    </source>
</evidence>
<feature type="transmembrane region" description="Helical" evidence="11">
    <location>
        <begin position="404"/>
        <end position="425"/>
    </location>
</feature>
<accession>A0A2S8IEN2</accession>
<dbReference type="Proteomes" id="UP000239290">
    <property type="component" value="Unassembled WGS sequence"/>
</dbReference>
<feature type="transmembrane region" description="Helical" evidence="11">
    <location>
        <begin position="251"/>
        <end position="272"/>
    </location>
</feature>
<name>A0A2S8IEN2_RHOOP</name>
<dbReference type="GO" id="GO:0015293">
    <property type="term" value="F:symporter activity"/>
    <property type="evidence" value="ECO:0007669"/>
    <property type="project" value="UniProtKB-KW"/>
</dbReference>
<dbReference type="Gene3D" id="1.20.1250.20">
    <property type="entry name" value="MFS general substrate transporter like domains"/>
    <property type="match status" value="2"/>
</dbReference>
<comment type="similarity">
    <text evidence="2">Belongs to the major facilitator superfamily. Metabolite:H+ Symporter (MHS) family (TC 2.A.1.6) family.</text>
</comment>
<dbReference type="InterPro" id="IPR011701">
    <property type="entry name" value="MFS"/>
</dbReference>
<evidence type="ECO:0000313" key="14">
    <source>
        <dbReference type="Proteomes" id="UP000239290"/>
    </source>
</evidence>
<feature type="transmembrane region" description="Helical" evidence="11">
    <location>
        <begin position="311"/>
        <end position="333"/>
    </location>
</feature>
<evidence type="ECO:0000313" key="13">
    <source>
        <dbReference type="EMBL" id="PQP13234.1"/>
    </source>
</evidence>
<dbReference type="PANTHER" id="PTHR43528">
    <property type="entry name" value="ALPHA-KETOGLUTARATE PERMEASE"/>
    <property type="match status" value="1"/>
</dbReference>
<evidence type="ECO:0000256" key="7">
    <source>
        <dbReference type="ARBA" id="ARBA00022989"/>
    </source>
</evidence>
<evidence type="ECO:0000256" key="9">
    <source>
        <dbReference type="ARBA" id="ARBA00037295"/>
    </source>
</evidence>
<dbReference type="InterPro" id="IPR051084">
    <property type="entry name" value="H+-coupled_symporters"/>
</dbReference>
<keyword evidence="3" id="KW-0813">Transport</keyword>
<dbReference type="EMBL" id="PUIO01000100">
    <property type="protein sequence ID" value="PQP13234.1"/>
    <property type="molecule type" value="Genomic_DNA"/>
</dbReference>
<feature type="transmembrane region" description="Helical" evidence="11">
    <location>
        <begin position="93"/>
        <end position="111"/>
    </location>
</feature>
<comment type="caution">
    <text evidence="13">The sequence shown here is derived from an EMBL/GenBank/DDBJ whole genome shotgun (WGS) entry which is preliminary data.</text>
</comment>
<dbReference type="Pfam" id="PF07690">
    <property type="entry name" value="MFS_1"/>
    <property type="match status" value="1"/>
</dbReference>
<feature type="transmembrane region" description="Helical" evidence="11">
    <location>
        <begin position="21"/>
        <end position="51"/>
    </location>
</feature>
<evidence type="ECO:0000256" key="10">
    <source>
        <dbReference type="ARBA" id="ARBA00039918"/>
    </source>
</evidence>
<feature type="transmembrane region" description="Helical" evidence="11">
    <location>
        <begin position="193"/>
        <end position="212"/>
    </location>
</feature>